<dbReference type="AlphaFoldDB" id="A0A420XIP0"/>
<comment type="caution">
    <text evidence="2">The sequence shown here is derived from an EMBL/GenBank/DDBJ whole genome shotgun (WGS) entry which is preliminary data.</text>
</comment>
<protein>
    <submittedName>
        <fullName evidence="2">Uncharacterized protein</fullName>
    </submittedName>
</protein>
<gene>
    <name evidence="2" type="ORF">DES31_0564</name>
</gene>
<keyword evidence="3" id="KW-1185">Reference proteome</keyword>
<keyword evidence="1" id="KW-1133">Transmembrane helix</keyword>
<evidence type="ECO:0000313" key="3">
    <source>
        <dbReference type="Proteomes" id="UP000280099"/>
    </source>
</evidence>
<keyword evidence="1" id="KW-0812">Transmembrane</keyword>
<dbReference type="EMBL" id="RBJC01000004">
    <property type="protein sequence ID" value="RKR77237.1"/>
    <property type="molecule type" value="Genomic_DNA"/>
</dbReference>
<keyword evidence="1" id="KW-0472">Membrane</keyword>
<organism evidence="2 3">
    <name type="scientific">Otariodibacter oris</name>
    <dbReference type="NCBI Taxonomy" id="1032623"/>
    <lineage>
        <taxon>Bacteria</taxon>
        <taxon>Pseudomonadati</taxon>
        <taxon>Pseudomonadota</taxon>
        <taxon>Gammaproteobacteria</taxon>
        <taxon>Pasteurellales</taxon>
        <taxon>Pasteurellaceae</taxon>
        <taxon>Otariodibacter</taxon>
    </lineage>
</organism>
<accession>A0A420XIP0</accession>
<feature type="transmembrane region" description="Helical" evidence="1">
    <location>
        <begin position="57"/>
        <end position="73"/>
    </location>
</feature>
<reference evidence="2 3" key="1">
    <citation type="submission" date="2018-10" db="EMBL/GenBank/DDBJ databases">
        <title>Genomic Encyclopedia of Type Strains, Phase IV (KMG-IV): sequencing the most valuable type-strain genomes for metagenomic binning, comparative biology and taxonomic classification.</title>
        <authorList>
            <person name="Goeker M."/>
        </authorList>
    </citation>
    <scope>NUCLEOTIDE SEQUENCE [LARGE SCALE GENOMIC DNA]</scope>
    <source>
        <strain evidence="2 3">DSM 23800</strain>
    </source>
</reference>
<evidence type="ECO:0000313" key="2">
    <source>
        <dbReference type="EMBL" id="RKR77237.1"/>
    </source>
</evidence>
<proteinExistence type="predicted"/>
<dbReference type="RefSeq" id="WP_121121770.1">
    <property type="nucleotide sequence ID" value="NZ_RBJC01000004.1"/>
</dbReference>
<sequence length="75" mass="8977">MKSKPKGKLIFRLFMISLIIYVTFLLADLGLFVYYYFSGENVVWNNYIFWYTLKRSYGAIIAIWLAEIFFTLINN</sequence>
<dbReference type="Proteomes" id="UP000280099">
    <property type="component" value="Unassembled WGS sequence"/>
</dbReference>
<feature type="transmembrane region" description="Helical" evidence="1">
    <location>
        <begin position="12"/>
        <end position="37"/>
    </location>
</feature>
<evidence type="ECO:0000256" key="1">
    <source>
        <dbReference type="SAM" id="Phobius"/>
    </source>
</evidence>
<name>A0A420XIP0_9PAST</name>